<organism evidence="1 2">
    <name type="scientific">Candidatus Accumulibacter vicinus</name>
    <dbReference type="NCBI Taxonomy" id="2954382"/>
    <lineage>
        <taxon>Bacteria</taxon>
        <taxon>Pseudomonadati</taxon>
        <taxon>Pseudomonadota</taxon>
        <taxon>Betaproteobacteria</taxon>
        <taxon>Candidatus Accumulibacter</taxon>
    </lineage>
</organism>
<dbReference type="EMBL" id="JDSS02000039">
    <property type="protein sequence ID" value="KFB66677.1"/>
    <property type="molecule type" value="Genomic_DNA"/>
</dbReference>
<comment type="caution">
    <text evidence="1">The sequence shown here is derived from an EMBL/GenBank/DDBJ whole genome shotgun (WGS) entry which is preliminary data.</text>
</comment>
<proteinExistence type="predicted"/>
<dbReference type="RefSeq" id="WP_034929705.1">
    <property type="nucleotide sequence ID" value="NZ_JDSS02000039.1"/>
</dbReference>
<dbReference type="Proteomes" id="UP000019812">
    <property type="component" value="Unassembled WGS sequence"/>
</dbReference>
<evidence type="ECO:0000313" key="2">
    <source>
        <dbReference type="Proteomes" id="UP000019812"/>
    </source>
</evidence>
<sequence>MSSAIALARAELATRLESIAPVRTGLAALETTSAILPVFVIWDVRDSPSTQQEYAAPQFTRQMVVEYKAIAAADYDAAMDTVLHTLRAALKPNIGEPALAHATAIRETAVQFFAPAITETGASSIASLQITFEIDYLERL</sequence>
<gene>
    <name evidence="1" type="ORF">CAPSK01_004042</name>
</gene>
<reference evidence="1 2" key="1">
    <citation type="submission" date="2014-07" db="EMBL/GenBank/DDBJ databases">
        <title>Expanding our view of genomic diversity in Candidatus Accumulibacter clades.</title>
        <authorList>
            <person name="Skennerton C.T."/>
            <person name="Barr J.J."/>
            <person name="Slater F.R."/>
            <person name="Bond P.L."/>
            <person name="Tyson G.W."/>
        </authorList>
    </citation>
    <scope>NUCLEOTIDE SEQUENCE [LARGE SCALE GENOMIC DNA]</scope>
    <source>
        <strain evidence="2">SK-01</strain>
    </source>
</reference>
<dbReference type="AlphaFoldDB" id="A0A084XW33"/>
<protein>
    <recommendedName>
        <fullName evidence="3">DUF3168 domain-containing protein</fullName>
    </recommendedName>
</protein>
<evidence type="ECO:0000313" key="1">
    <source>
        <dbReference type="EMBL" id="KFB66677.1"/>
    </source>
</evidence>
<dbReference type="STRING" id="1457154.CAPSK01_004042"/>
<evidence type="ECO:0008006" key="3">
    <source>
        <dbReference type="Google" id="ProtNLM"/>
    </source>
</evidence>
<accession>A0A084XW33</accession>
<name>A0A084XW33_9PROT</name>